<dbReference type="Gene3D" id="3.40.50.2300">
    <property type="match status" value="1"/>
</dbReference>
<organism evidence="2 3">
    <name type="scientific">Coprococcus eutactus</name>
    <dbReference type="NCBI Taxonomy" id="33043"/>
    <lineage>
        <taxon>Bacteria</taxon>
        <taxon>Bacillati</taxon>
        <taxon>Bacillota</taxon>
        <taxon>Clostridia</taxon>
        <taxon>Lachnospirales</taxon>
        <taxon>Lachnospiraceae</taxon>
        <taxon>Coprococcus</taxon>
    </lineage>
</organism>
<gene>
    <name evidence="2" type="ORF">DWX94_00010</name>
</gene>
<comment type="caution">
    <text evidence="2">The sequence shown here is derived from an EMBL/GenBank/DDBJ whole genome shotgun (WGS) entry which is preliminary data.</text>
</comment>
<accession>A0A3R6A284</accession>
<protein>
    <submittedName>
        <fullName evidence="2">DNA-binding response regulator</fullName>
    </submittedName>
</protein>
<evidence type="ECO:0000313" key="3">
    <source>
        <dbReference type="Proteomes" id="UP000283295"/>
    </source>
</evidence>
<dbReference type="PANTHER" id="PTHR37299:SF1">
    <property type="entry name" value="STAGE 0 SPORULATION PROTEIN A HOMOLOG"/>
    <property type="match status" value="1"/>
</dbReference>
<dbReference type="Pfam" id="PF04397">
    <property type="entry name" value="LytTR"/>
    <property type="match status" value="1"/>
</dbReference>
<dbReference type="SUPFAM" id="SSF52172">
    <property type="entry name" value="CheY-like"/>
    <property type="match status" value="1"/>
</dbReference>
<dbReference type="PROSITE" id="PS50930">
    <property type="entry name" value="HTH_LYTTR"/>
    <property type="match status" value="1"/>
</dbReference>
<feature type="domain" description="HTH LytTR-type" evidence="1">
    <location>
        <begin position="142"/>
        <end position="233"/>
    </location>
</feature>
<dbReference type="InterPro" id="IPR007492">
    <property type="entry name" value="LytTR_DNA-bd_dom"/>
</dbReference>
<dbReference type="SMART" id="SM00850">
    <property type="entry name" value="LytTR"/>
    <property type="match status" value="1"/>
</dbReference>
<dbReference type="PANTHER" id="PTHR37299">
    <property type="entry name" value="TRANSCRIPTIONAL REGULATOR-RELATED"/>
    <property type="match status" value="1"/>
</dbReference>
<evidence type="ECO:0000259" key="1">
    <source>
        <dbReference type="PROSITE" id="PS50930"/>
    </source>
</evidence>
<sequence length="238" mass="27382">MIYIGICDDETIHQIKNRDCCEQFFSGKNIDHSYIFFHSIFDVLSYSSHHISVLLLDIEMNDSINGVQLMHRLQHSRFVGSIIFISSHTNYVYDSFSPKTIGFCPKPVKIERLFPLLESSLRSHCSNHPVSFNSAPEGKIYPGDIIYIYSTGHYINVVTYSSGNHLFVMDIKGAENVLQNTNIIRIHKSYMVNMSCIKSVNSTDITLLESIIEIRHLPVGRSYRNQVKALYTEYLLKY</sequence>
<dbReference type="EMBL" id="QRVK01000001">
    <property type="protein sequence ID" value="RGS44234.1"/>
    <property type="molecule type" value="Genomic_DNA"/>
</dbReference>
<name>A0A3R6A284_9FIRM</name>
<keyword evidence="2" id="KW-0238">DNA-binding</keyword>
<dbReference type="GO" id="GO:0000156">
    <property type="term" value="F:phosphorelay response regulator activity"/>
    <property type="evidence" value="ECO:0007669"/>
    <property type="project" value="InterPro"/>
</dbReference>
<dbReference type="InterPro" id="IPR011006">
    <property type="entry name" value="CheY-like_superfamily"/>
</dbReference>
<dbReference type="AlphaFoldDB" id="A0A3R6A284"/>
<dbReference type="InterPro" id="IPR046947">
    <property type="entry name" value="LytR-like"/>
</dbReference>
<dbReference type="Gene3D" id="2.40.50.1020">
    <property type="entry name" value="LytTr DNA-binding domain"/>
    <property type="match status" value="1"/>
</dbReference>
<proteinExistence type="predicted"/>
<dbReference type="Proteomes" id="UP000283295">
    <property type="component" value="Unassembled WGS sequence"/>
</dbReference>
<evidence type="ECO:0000313" key="2">
    <source>
        <dbReference type="EMBL" id="RGS44234.1"/>
    </source>
</evidence>
<dbReference type="OrthoDB" id="9788600at2"/>
<reference evidence="2 3" key="1">
    <citation type="submission" date="2018-08" db="EMBL/GenBank/DDBJ databases">
        <title>A genome reference for cultivated species of the human gut microbiota.</title>
        <authorList>
            <person name="Zou Y."/>
            <person name="Xue W."/>
            <person name="Luo G."/>
        </authorList>
    </citation>
    <scope>NUCLEOTIDE SEQUENCE [LARGE SCALE GENOMIC DNA]</scope>
    <source>
        <strain evidence="2 3">AF22-21</strain>
    </source>
</reference>
<dbReference type="GO" id="GO:0003677">
    <property type="term" value="F:DNA binding"/>
    <property type="evidence" value="ECO:0007669"/>
    <property type="project" value="UniProtKB-KW"/>
</dbReference>